<keyword evidence="2" id="KW-1185">Reference proteome</keyword>
<protein>
    <submittedName>
        <fullName evidence="1">Uncharacterized protein</fullName>
    </submittedName>
</protein>
<comment type="caution">
    <text evidence="1">The sequence shown here is derived from an EMBL/GenBank/DDBJ whole genome shotgun (WGS) entry which is preliminary data.</text>
</comment>
<name>A0A9D4HFM2_DREPO</name>
<evidence type="ECO:0000313" key="2">
    <source>
        <dbReference type="Proteomes" id="UP000828390"/>
    </source>
</evidence>
<sequence>MLCQILSNNTIHNLRDYSSSSSPDPRLKSSRVVSLILEETSASNLHAELSFLALTYNLCHHKKILPDSP</sequence>
<dbReference type="Proteomes" id="UP000828390">
    <property type="component" value="Unassembled WGS sequence"/>
</dbReference>
<evidence type="ECO:0000313" key="1">
    <source>
        <dbReference type="EMBL" id="KAH3717287.1"/>
    </source>
</evidence>
<reference evidence="1" key="1">
    <citation type="journal article" date="2019" name="bioRxiv">
        <title>The Genome of the Zebra Mussel, Dreissena polymorpha: A Resource for Invasive Species Research.</title>
        <authorList>
            <person name="McCartney M.A."/>
            <person name="Auch B."/>
            <person name="Kono T."/>
            <person name="Mallez S."/>
            <person name="Zhang Y."/>
            <person name="Obille A."/>
            <person name="Becker A."/>
            <person name="Abrahante J.E."/>
            <person name="Garbe J."/>
            <person name="Badalamenti J.P."/>
            <person name="Herman A."/>
            <person name="Mangelson H."/>
            <person name="Liachko I."/>
            <person name="Sullivan S."/>
            <person name="Sone E.D."/>
            <person name="Koren S."/>
            <person name="Silverstein K.A.T."/>
            <person name="Beckman K.B."/>
            <person name="Gohl D.M."/>
        </authorList>
    </citation>
    <scope>NUCLEOTIDE SEQUENCE</scope>
    <source>
        <strain evidence="1">Duluth1</strain>
        <tissue evidence="1">Whole animal</tissue>
    </source>
</reference>
<gene>
    <name evidence="1" type="ORF">DPMN_060070</name>
</gene>
<accession>A0A9D4HFM2</accession>
<dbReference type="EMBL" id="JAIWYP010000013">
    <property type="protein sequence ID" value="KAH3717287.1"/>
    <property type="molecule type" value="Genomic_DNA"/>
</dbReference>
<reference evidence="1" key="2">
    <citation type="submission" date="2020-11" db="EMBL/GenBank/DDBJ databases">
        <authorList>
            <person name="McCartney M.A."/>
            <person name="Auch B."/>
            <person name="Kono T."/>
            <person name="Mallez S."/>
            <person name="Becker A."/>
            <person name="Gohl D.M."/>
            <person name="Silverstein K.A.T."/>
            <person name="Koren S."/>
            <person name="Bechman K.B."/>
            <person name="Herman A."/>
            <person name="Abrahante J.E."/>
            <person name="Garbe J."/>
        </authorList>
    </citation>
    <scope>NUCLEOTIDE SEQUENCE</scope>
    <source>
        <strain evidence="1">Duluth1</strain>
        <tissue evidence="1">Whole animal</tissue>
    </source>
</reference>
<dbReference type="AlphaFoldDB" id="A0A9D4HFM2"/>
<proteinExistence type="predicted"/>
<organism evidence="1 2">
    <name type="scientific">Dreissena polymorpha</name>
    <name type="common">Zebra mussel</name>
    <name type="synonym">Mytilus polymorpha</name>
    <dbReference type="NCBI Taxonomy" id="45954"/>
    <lineage>
        <taxon>Eukaryota</taxon>
        <taxon>Metazoa</taxon>
        <taxon>Spiralia</taxon>
        <taxon>Lophotrochozoa</taxon>
        <taxon>Mollusca</taxon>
        <taxon>Bivalvia</taxon>
        <taxon>Autobranchia</taxon>
        <taxon>Heteroconchia</taxon>
        <taxon>Euheterodonta</taxon>
        <taxon>Imparidentia</taxon>
        <taxon>Neoheterodontei</taxon>
        <taxon>Myida</taxon>
        <taxon>Dreissenoidea</taxon>
        <taxon>Dreissenidae</taxon>
        <taxon>Dreissena</taxon>
    </lineage>
</organism>